<reference evidence="3" key="1">
    <citation type="submission" date="2017-02" db="UniProtKB">
        <authorList>
            <consortium name="WormBaseParasite"/>
        </authorList>
    </citation>
    <scope>IDENTIFICATION</scope>
</reference>
<sequence>MLFLFISKEKFFLFPVPEDPIALPKDVNSNPLRCPIRIQIDKDAVPSHMLEQTLQHLLFCFGFCSMECSAEHNREYPLESSESSGSSLYIHQTGGMFVSLERPSEKLPFFFWAWNHMLTKKYRQDR</sequence>
<dbReference type="PANTHER" id="PTHR13179">
    <property type="entry name" value="DEP DOMAIN CONTAINING PROTEIN 5"/>
    <property type="match status" value="1"/>
</dbReference>
<dbReference type="InterPro" id="IPR027244">
    <property type="entry name" value="IML1"/>
</dbReference>
<evidence type="ECO:0000313" key="1">
    <source>
        <dbReference type="EMBL" id="VDM62202.1"/>
    </source>
</evidence>
<dbReference type="STRING" id="334426.A0A0R3PWQ6"/>
<protein>
    <submittedName>
        <fullName evidence="3">Ovule protein</fullName>
    </submittedName>
</protein>
<evidence type="ECO:0000313" key="3">
    <source>
        <dbReference type="WBParaSite" id="ACOC_0001061601-mRNA-1"/>
    </source>
</evidence>
<keyword evidence="2" id="KW-1185">Reference proteome</keyword>
<dbReference type="OrthoDB" id="438939at2759"/>
<accession>A0A0R3PWQ6</accession>
<dbReference type="GO" id="GO:1904262">
    <property type="term" value="P:negative regulation of TORC1 signaling"/>
    <property type="evidence" value="ECO:0007669"/>
    <property type="project" value="TreeGrafter"/>
</dbReference>
<proteinExistence type="predicted"/>
<name>A0A0R3PWQ6_ANGCS</name>
<dbReference type="GO" id="GO:0034198">
    <property type="term" value="P:cellular response to amino acid starvation"/>
    <property type="evidence" value="ECO:0007669"/>
    <property type="project" value="TreeGrafter"/>
</dbReference>
<dbReference type="GO" id="GO:0005765">
    <property type="term" value="C:lysosomal membrane"/>
    <property type="evidence" value="ECO:0007669"/>
    <property type="project" value="TreeGrafter"/>
</dbReference>
<dbReference type="EMBL" id="UYYA01004509">
    <property type="protein sequence ID" value="VDM62202.1"/>
    <property type="molecule type" value="Genomic_DNA"/>
</dbReference>
<dbReference type="AlphaFoldDB" id="A0A0R3PWQ6"/>
<organism evidence="3">
    <name type="scientific">Angiostrongylus costaricensis</name>
    <name type="common">Nematode worm</name>
    <dbReference type="NCBI Taxonomy" id="334426"/>
    <lineage>
        <taxon>Eukaryota</taxon>
        <taxon>Metazoa</taxon>
        <taxon>Ecdysozoa</taxon>
        <taxon>Nematoda</taxon>
        <taxon>Chromadorea</taxon>
        <taxon>Rhabditida</taxon>
        <taxon>Rhabditina</taxon>
        <taxon>Rhabditomorpha</taxon>
        <taxon>Strongyloidea</taxon>
        <taxon>Metastrongylidae</taxon>
        <taxon>Angiostrongylus</taxon>
    </lineage>
</organism>
<gene>
    <name evidence="1" type="ORF">ACOC_LOCUS10617</name>
</gene>
<dbReference type="GO" id="GO:0010508">
    <property type="term" value="P:positive regulation of autophagy"/>
    <property type="evidence" value="ECO:0007669"/>
    <property type="project" value="TreeGrafter"/>
</dbReference>
<dbReference type="PANTHER" id="PTHR13179:SF8">
    <property type="entry name" value="GATOR COMPLEX PROTEIN DEPDC5"/>
    <property type="match status" value="1"/>
</dbReference>
<dbReference type="GO" id="GO:0005096">
    <property type="term" value="F:GTPase activator activity"/>
    <property type="evidence" value="ECO:0007669"/>
    <property type="project" value="InterPro"/>
</dbReference>
<reference evidence="1 2" key="2">
    <citation type="submission" date="2018-11" db="EMBL/GenBank/DDBJ databases">
        <authorList>
            <consortium name="Pathogen Informatics"/>
        </authorList>
    </citation>
    <scope>NUCLEOTIDE SEQUENCE [LARGE SCALE GENOMIC DNA]</scope>
    <source>
        <strain evidence="1 2">Costa Rica</strain>
    </source>
</reference>
<evidence type="ECO:0000313" key="2">
    <source>
        <dbReference type="Proteomes" id="UP000267027"/>
    </source>
</evidence>
<dbReference type="Proteomes" id="UP000267027">
    <property type="component" value="Unassembled WGS sequence"/>
</dbReference>
<dbReference type="GO" id="GO:1990130">
    <property type="term" value="C:GATOR1 complex"/>
    <property type="evidence" value="ECO:0007669"/>
    <property type="project" value="TreeGrafter"/>
</dbReference>
<dbReference type="WBParaSite" id="ACOC_0001061601-mRNA-1">
    <property type="protein sequence ID" value="ACOC_0001061601-mRNA-1"/>
    <property type="gene ID" value="ACOC_0001061601"/>
</dbReference>